<dbReference type="AlphaFoldDB" id="A0A6P5YHN5"/>
<organism evidence="2 3">
    <name type="scientific">Durio zibethinus</name>
    <name type="common">Durian</name>
    <dbReference type="NCBI Taxonomy" id="66656"/>
    <lineage>
        <taxon>Eukaryota</taxon>
        <taxon>Viridiplantae</taxon>
        <taxon>Streptophyta</taxon>
        <taxon>Embryophyta</taxon>
        <taxon>Tracheophyta</taxon>
        <taxon>Spermatophyta</taxon>
        <taxon>Magnoliopsida</taxon>
        <taxon>eudicotyledons</taxon>
        <taxon>Gunneridae</taxon>
        <taxon>Pentapetalae</taxon>
        <taxon>rosids</taxon>
        <taxon>malvids</taxon>
        <taxon>Malvales</taxon>
        <taxon>Malvaceae</taxon>
        <taxon>Helicteroideae</taxon>
        <taxon>Durio</taxon>
    </lineage>
</organism>
<evidence type="ECO:0000256" key="1">
    <source>
        <dbReference type="ARBA" id="ARBA00022679"/>
    </source>
</evidence>
<dbReference type="InterPro" id="IPR051283">
    <property type="entry name" value="Sec_Metabolite_Acyltrans"/>
</dbReference>
<dbReference type="RefSeq" id="XP_022739948.1">
    <property type="nucleotide sequence ID" value="XM_022884213.1"/>
</dbReference>
<evidence type="ECO:0000313" key="3">
    <source>
        <dbReference type="RefSeq" id="XP_022739948.1"/>
    </source>
</evidence>
<name>A0A6P5YHN5_DURZI</name>
<dbReference type="KEGG" id="dzi:111292034"/>
<dbReference type="Proteomes" id="UP000515121">
    <property type="component" value="Unplaced"/>
</dbReference>
<dbReference type="InterPro" id="IPR023213">
    <property type="entry name" value="CAT-like_dom_sf"/>
</dbReference>
<protein>
    <submittedName>
        <fullName evidence="3">Uncharacterized acetyltransferase At3g50280-like</fullName>
    </submittedName>
</protein>
<dbReference type="GeneID" id="111292034"/>
<keyword evidence="2" id="KW-1185">Reference proteome</keyword>
<evidence type="ECO:0000313" key="2">
    <source>
        <dbReference type="Proteomes" id="UP000515121"/>
    </source>
</evidence>
<keyword evidence="1" id="KW-0808">Transferase</keyword>
<reference evidence="3" key="1">
    <citation type="submission" date="2025-08" db="UniProtKB">
        <authorList>
            <consortium name="RefSeq"/>
        </authorList>
    </citation>
    <scope>IDENTIFICATION</scope>
    <source>
        <tissue evidence="3">Fruit stalk</tissue>
    </source>
</reference>
<dbReference type="PANTHER" id="PTHR31896">
    <property type="entry name" value="FAMILY REGULATORY PROTEIN, PUTATIVE (AFU_ORTHOLOGUE AFUA_3G14730)-RELATED"/>
    <property type="match status" value="1"/>
</dbReference>
<gene>
    <name evidence="3" type="primary">LOC111292034</name>
</gene>
<dbReference type="Pfam" id="PF02458">
    <property type="entry name" value="Transferase"/>
    <property type="match status" value="1"/>
</dbReference>
<accession>A0A6P5YHN5</accession>
<proteinExistence type="predicted"/>
<dbReference type="PANTHER" id="PTHR31896:SF43">
    <property type="entry name" value="PROTEIN ENHANCED PSEUDOMONAS SUSCEPTIBILITY 1"/>
    <property type="match status" value="1"/>
</dbReference>
<dbReference type="Gene3D" id="3.30.559.10">
    <property type="entry name" value="Chloramphenicol acetyltransferase-like domain"/>
    <property type="match status" value="2"/>
</dbReference>
<dbReference type="GO" id="GO:0016740">
    <property type="term" value="F:transferase activity"/>
    <property type="evidence" value="ECO:0007669"/>
    <property type="project" value="UniProtKB-KW"/>
</dbReference>
<sequence length="442" mass="49508">MEGVRCISSAMVQAATQKVENQRVELTPWDLHLLLVGPIQKGLLFPKPKPSGENEIDQSNFIHHLKTSLSNTLDYFPPLAGRLATTEHDDDTISFFIDCNNAGALFIHAEADGVTISEFVKPVYVPSIVHSFFPLNGLKNYEGIFKPLLGVQVTELVDGIFVGCTINHSVADGTSFWHFFNSWSEISRGSIHISKSPVFESSFIDGINFPIRVPQSFVKQFHEELILPPLKERVFHFSKQSIAKLKAKANAEVGTNSISSLQALLSYLWRSVILNRKLDPDEEMSYYILIGARARMHKLPEEYFGNAVKVESITMKAKELQEQRVGDIAKEMNRVIATQTEEKFIKDLESWIASPKLLTMDTVMRNVMVTSSSPRFNMYGNDFGWGRPIAVRSGSANKFDGKITVFCGAKEGSIDIEACLLPETLEAMANDHEFMDTVIQPQ</sequence>
<dbReference type="OrthoDB" id="1862401at2759"/>